<keyword evidence="2" id="KW-1185">Reference proteome</keyword>
<accession>A0A1D8UTF1</accession>
<dbReference type="AlphaFoldDB" id="A0A1D8UTF1"/>
<organism evidence="1 2">
    <name type="scientific">Kozakia baliensis</name>
    <dbReference type="NCBI Taxonomy" id="153496"/>
    <lineage>
        <taxon>Bacteria</taxon>
        <taxon>Pseudomonadati</taxon>
        <taxon>Pseudomonadota</taxon>
        <taxon>Alphaproteobacteria</taxon>
        <taxon>Acetobacterales</taxon>
        <taxon>Acetobacteraceae</taxon>
        <taxon>Kozakia</taxon>
    </lineage>
</organism>
<reference evidence="1 2" key="1">
    <citation type="journal article" date="2016" name="Microb. Cell Fact.">
        <title>Dissection of exopolysaccharide biosynthesis in Kozakia baliensis.</title>
        <authorList>
            <person name="Brandt J.U."/>
            <person name="Jakob F."/>
            <person name="Behr J."/>
            <person name="Geissler A.J."/>
            <person name="Vogel R.F."/>
        </authorList>
    </citation>
    <scope>NUCLEOTIDE SEQUENCE [LARGE SCALE GENOMIC DNA]</scope>
    <source>
        <strain evidence="1 2">DSM 14400</strain>
    </source>
</reference>
<dbReference type="SMART" id="SM00507">
    <property type="entry name" value="HNHc"/>
    <property type="match status" value="1"/>
</dbReference>
<sequence>MNGKIPTFSPHRVLMPTSDKARGSAASRGYGRRWQKARAAYLAENPVCQCDDAACQRPATEVHHIKAHRGDYDLFWNPSNWQGLTKECHSRLTAKEGPRRYK</sequence>
<dbReference type="KEGG" id="kba:A0U89_07050"/>
<dbReference type="STRING" id="153496.A0U89_07050"/>
<dbReference type="EMBL" id="CP014674">
    <property type="protein sequence ID" value="AOX16934.1"/>
    <property type="molecule type" value="Genomic_DNA"/>
</dbReference>
<name>A0A1D8UTF1_9PROT</name>
<proteinExistence type="predicted"/>
<gene>
    <name evidence="1" type="ORF">A0U89_07050</name>
</gene>
<protein>
    <submittedName>
        <fullName evidence="1">Uncharacterized protein</fullName>
    </submittedName>
</protein>
<evidence type="ECO:0000313" key="1">
    <source>
        <dbReference type="EMBL" id="AOX16934.1"/>
    </source>
</evidence>
<dbReference type="CDD" id="cd00085">
    <property type="entry name" value="HNHc"/>
    <property type="match status" value="1"/>
</dbReference>
<dbReference type="InterPro" id="IPR003615">
    <property type="entry name" value="HNH_nuc"/>
</dbReference>
<evidence type="ECO:0000313" key="2">
    <source>
        <dbReference type="Proteomes" id="UP000179145"/>
    </source>
</evidence>
<dbReference type="RefSeq" id="WP_070402634.1">
    <property type="nucleotide sequence ID" value="NZ_BJVW01000003.1"/>
</dbReference>
<dbReference type="Proteomes" id="UP000179145">
    <property type="component" value="Chromosome"/>
</dbReference>